<dbReference type="EC" id="1.7.99.4" evidence="11"/>
<evidence type="ECO:0000256" key="8">
    <source>
        <dbReference type="ARBA" id="ARBA00023014"/>
    </source>
</evidence>
<evidence type="ECO:0000313" key="12">
    <source>
        <dbReference type="Proteomes" id="UP000679213"/>
    </source>
</evidence>
<keyword evidence="4" id="KW-0500">Molybdenum</keyword>
<name>A0A8D6SVE3_9EURY</name>
<dbReference type="Gene3D" id="3.40.228.10">
    <property type="entry name" value="Dimethylsulfoxide Reductase, domain 2"/>
    <property type="match status" value="1"/>
</dbReference>
<dbReference type="Gene3D" id="3.40.50.740">
    <property type="match status" value="1"/>
</dbReference>
<evidence type="ECO:0000256" key="2">
    <source>
        <dbReference type="ARBA" id="ARBA00001966"/>
    </source>
</evidence>
<dbReference type="GO" id="GO:0022904">
    <property type="term" value="P:respiratory electron transport chain"/>
    <property type="evidence" value="ECO:0007669"/>
    <property type="project" value="TreeGrafter"/>
</dbReference>
<evidence type="ECO:0000313" key="11">
    <source>
        <dbReference type="EMBL" id="CAB3287620.1"/>
    </source>
</evidence>
<keyword evidence="5" id="KW-0479">Metal-binding</keyword>
<dbReference type="Pfam" id="PF00384">
    <property type="entry name" value="Molybdopterin"/>
    <property type="match status" value="1"/>
</dbReference>
<dbReference type="SUPFAM" id="SSF50692">
    <property type="entry name" value="ADC-like"/>
    <property type="match status" value="1"/>
</dbReference>
<dbReference type="InterPro" id="IPR006657">
    <property type="entry name" value="MoPterin_dinucl-bd_dom"/>
</dbReference>
<dbReference type="AlphaFoldDB" id="A0A8D6SVE3"/>
<organism evidence="11 12">
    <name type="scientific">Methanocaldococcus lauensis</name>
    <dbReference type="NCBI Taxonomy" id="2546128"/>
    <lineage>
        <taxon>Archaea</taxon>
        <taxon>Methanobacteriati</taxon>
        <taxon>Methanobacteriota</taxon>
        <taxon>Methanomada group</taxon>
        <taxon>Methanococci</taxon>
        <taxon>Methanococcales</taxon>
        <taxon>Methanocaldococcaceae</taxon>
        <taxon>Methanocaldococcus</taxon>
    </lineage>
</organism>
<dbReference type="InterPro" id="IPR006655">
    <property type="entry name" value="Mopterin_OxRdtase_prok_CS"/>
</dbReference>
<feature type="domain" description="Molybdopterin oxidoreductase" evidence="9">
    <location>
        <begin position="1"/>
        <end position="328"/>
    </location>
</feature>
<evidence type="ECO:0000256" key="1">
    <source>
        <dbReference type="ARBA" id="ARBA00001942"/>
    </source>
</evidence>
<evidence type="ECO:0000256" key="5">
    <source>
        <dbReference type="ARBA" id="ARBA00022723"/>
    </source>
</evidence>
<dbReference type="InterPro" id="IPR041925">
    <property type="entry name" value="CT_Formate-Dh_H"/>
</dbReference>
<dbReference type="SUPFAM" id="SSF53706">
    <property type="entry name" value="Formate dehydrogenase/DMSO reductase, domains 1-3"/>
    <property type="match status" value="1"/>
</dbReference>
<dbReference type="GO" id="GO:0051539">
    <property type="term" value="F:4 iron, 4 sulfur cluster binding"/>
    <property type="evidence" value="ECO:0007669"/>
    <property type="project" value="UniProtKB-KW"/>
</dbReference>
<dbReference type="InterPro" id="IPR050123">
    <property type="entry name" value="Prok_molybdopt-oxidoreductase"/>
</dbReference>
<keyword evidence="3" id="KW-0004">4Fe-4S</keyword>
<dbReference type="GO" id="GO:0046872">
    <property type="term" value="F:metal ion binding"/>
    <property type="evidence" value="ECO:0007669"/>
    <property type="project" value="UniProtKB-KW"/>
</dbReference>
<dbReference type="InterPro" id="IPR006478">
    <property type="entry name" value="Formate_DH_asu"/>
</dbReference>
<comment type="cofactor">
    <cofactor evidence="1">
        <name>Mo-bis(molybdopterin guanine dinucleotide)</name>
        <dbReference type="ChEBI" id="CHEBI:60539"/>
    </cofactor>
</comment>
<dbReference type="PANTHER" id="PTHR43105:SF14">
    <property type="entry name" value="FORMATE DEHYDROGENASE H"/>
    <property type="match status" value="1"/>
</dbReference>
<evidence type="ECO:0000259" key="10">
    <source>
        <dbReference type="Pfam" id="PF01568"/>
    </source>
</evidence>
<dbReference type="GO" id="GO:0015942">
    <property type="term" value="P:formate metabolic process"/>
    <property type="evidence" value="ECO:0007669"/>
    <property type="project" value="InterPro"/>
</dbReference>
<reference evidence="11 12" key="1">
    <citation type="submission" date="2020-04" db="EMBL/GenBank/DDBJ databases">
        <authorList>
            <consortium name="Genoscope - CEA"/>
            <person name="William W."/>
        </authorList>
    </citation>
    <scope>NUCLEOTIDE SEQUENCE [LARGE SCALE GENOMIC DNA]</scope>
    <source>
        <strain evidence="11 12">SG7</strain>
    </source>
</reference>
<dbReference type="FunFam" id="2.40.40.20:FF:000005">
    <property type="entry name" value="Periplasmic nitrate reductase"/>
    <property type="match status" value="1"/>
</dbReference>
<dbReference type="InterPro" id="IPR041924">
    <property type="entry name" value="Formate_Dh-H_N"/>
</dbReference>
<evidence type="ECO:0000256" key="7">
    <source>
        <dbReference type="ARBA" id="ARBA00023004"/>
    </source>
</evidence>
<keyword evidence="12" id="KW-1185">Reference proteome</keyword>
<dbReference type="GO" id="GO:0003954">
    <property type="term" value="F:NADH dehydrogenase activity"/>
    <property type="evidence" value="ECO:0007669"/>
    <property type="project" value="TreeGrafter"/>
</dbReference>
<proteinExistence type="predicted"/>
<dbReference type="Pfam" id="PF01568">
    <property type="entry name" value="Molydop_binding"/>
    <property type="match status" value="1"/>
</dbReference>
<evidence type="ECO:0000259" key="9">
    <source>
        <dbReference type="Pfam" id="PF00384"/>
    </source>
</evidence>
<dbReference type="PANTHER" id="PTHR43105">
    <property type="entry name" value="RESPIRATORY NITRATE REDUCTASE"/>
    <property type="match status" value="1"/>
</dbReference>
<dbReference type="PROSITE" id="PS00932">
    <property type="entry name" value="MOLYBDOPTERIN_PROK_3"/>
    <property type="match status" value="1"/>
</dbReference>
<keyword evidence="8" id="KW-0411">Iron-sulfur</keyword>
<dbReference type="GO" id="GO:0043546">
    <property type="term" value="F:molybdopterin cofactor binding"/>
    <property type="evidence" value="ECO:0007669"/>
    <property type="project" value="InterPro"/>
</dbReference>
<dbReference type="CDD" id="cd02753">
    <property type="entry name" value="MopB_Formate-Dh-H"/>
    <property type="match status" value="1"/>
</dbReference>
<feature type="domain" description="Molybdopterin dinucleotide-binding" evidence="10">
    <location>
        <begin position="414"/>
        <end position="520"/>
    </location>
</feature>
<evidence type="ECO:0000256" key="6">
    <source>
        <dbReference type="ARBA" id="ARBA00023002"/>
    </source>
</evidence>
<accession>A0A8D6SVE3</accession>
<keyword evidence="7" id="KW-0408">Iron</keyword>
<dbReference type="PROSITE" id="PS00490">
    <property type="entry name" value="MOLYBDOPTERIN_PROK_2"/>
    <property type="match status" value="1"/>
</dbReference>
<dbReference type="CDD" id="cd02790">
    <property type="entry name" value="MopB_CT_Formate-Dh_H"/>
    <property type="match status" value="1"/>
</dbReference>
<dbReference type="KEGG" id="mesg:MLAUSG7_0307"/>
<dbReference type="NCBIfam" id="TIGR01591">
    <property type="entry name" value="Fdh-alpha"/>
    <property type="match status" value="1"/>
</dbReference>
<evidence type="ECO:0000256" key="4">
    <source>
        <dbReference type="ARBA" id="ARBA00022505"/>
    </source>
</evidence>
<comment type="cofactor">
    <cofactor evidence="2">
        <name>[4Fe-4S] cluster</name>
        <dbReference type="ChEBI" id="CHEBI:49883"/>
    </cofactor>
</comment>
<gene>
    <name evidence="11" type="ORF">MLAUSG7_0307</name>
</gene>
<sequence length="526" mass="58984">MTNSIEDIEDANCILIIGSNTFEQHPLIARKVVRAKEKGAKIIVVDPRKTITAKNADLFLQINPGTNVALINGLMNVIIKEGLIDEEFIKNRTKGFEDLKKVVEKYTPEYVSKICNISPELIIKAGKMYGSAERSSILYCMGVTQFTHGVDAVKALCNLAMITGNIGKRGTGVNPLRGQNNVQGACDLGALPDVFPGYQKVNIAYEKFEDLWGVELNNESGLTIPEMIEKAGKEIKCLYIMGENPMVSDPDINHVEKALKSLDFLIVQDIFLTETAQLADVVLPAACWAEKDGTFTNTERRVQKINKAVNPPGEALEDWIIIKKLAEKMGYKELFNYNSPRDVFEEIRKVTPQYAGITYERLGVDGIQWPCPDENHKGTPILYTEKFLTPDGLGNIFPVEYKEPDELPDKEYPFFLTTGRIIFHFHTGTMTRKCEHITNEINEGFIEINLEDAKKLGIKNNDLVKVSSRRGEVIVKARITEDIKKGVVFMPFHFAETPVNKLTNPALDPNCKIPEFKVCAVKIEKI</sequence>
<dbReference type="FunFam" id="3.40.228.10:FF:000002">
    <property type="entry name" value="Formate dehydrogenase subunit alpha"/>
    <property type="match status" value="1"/>
</dbReference>
<dbReference type="GO" id="GO:0008863">
    <property type="term" value="F:formate dehydrogenase (NAD+) activity"/>
    <property type="evidence" value="ECO:0007669"/>
    <property type="project" value="InterPro"/>
</dbReference>
<dbReference type="Gene3D" id="2.40.40.20">
    <property type="match status" value="1"/>
</dbReference>
<dbReference type="InterPro" id="IPR009010">
    <property type="entry name" value="Asp_de-COase-like_dom_sf"/>
</dbReference>
<keyword evidence="6 11" id="KW-0560">Oxidoreductase</keyword>
<evidence type="ECO:0000256" key="3">
    <source>
        <dbReference type="ARBA" id="ARBA00022485"/>
    </source>
</evidence>
<dbReference type="EMBL" id="LR792632">
    <property type="protein sequence ID" value="CAB3287620.1"/>
    <property type="molecule type" value="Genomic_DNA"/>
</dbReference>
<dbReference type="Proteomes" id="UP000679213">
    <property type="component" value="Chromosome I"/>
</dbReference>
<dbReference type="GO" id="GO:0016020">
    <property type="term" value="C:membrane"/>
    <property type="evidence" value="ECO:0007669"/>
    <property type="project" value="TreeGrafter"/>
</dbReference>
<dbReference type="InterPro" id="IPR006656">
    <property type="entry name" value="Mopterin_OxRdtase"/>
</dbReference>
<protein>
    <submittedName>
        <fullName evidence="11">Putative Nitrate reductase</fullName>
        <ecNumber evidence="11">1.7.99.4</ecNumber>
    </submittedName>
</protein>